<keyword evidence="4" id="KW-1185">Reference proteome</keyword>
<feature type="compositionally biased region" description="Pro residues" evidence="1">
    <location>
        <begin position="96"/>
        <end position="105"/>
    </location>
</feature>
<organism evidence="3 4">
    <name type="scientific">Sphingomonas vulcanisoli</name>
    <dbReference type="NCBI Taxonomy" id="1658060"/>
    <lineage>
        <taxon>Bacteria</taxon>
        <taxon>Pseudomonadati</taxon>
        <taxon>Pseudomonadota</taxon>
        <taxon>Alphaproteobacteria</taxon>
        <taxon>Sphingomonadales</taxon>
        <taxon>Sphingomonadaceae</taxon>
        <taxon>Sphingomonas</taxon>
    </lineage>
</organism>
<evidence type="ECO:0000313" key="4">
    <source>
        <dbReference type="Proteomes" id="UP000727456"/>
    </source>
</evidence>
<evidence type="ECO:0000313" key="3">
    <source>
        <dbReference type="EMBL" id="NIJ08147.1"/>
    </source>
</evidence>
<evidence type="ECO:0000256" key="1">
    <source>
        <dbReference type="SAM" id="MobiDB-lite"/>
    </source>
</evidence>
<accession>A0ABX0TRJ2</accession>
<dbReference type="EMBL" id="JAAOZC010000003">
    <property type="protein sequence ID" value="NIJ08147.1"/>
    <property type="molecule type" value="Genomic_DNA"/>
</dbReference>
<evidence type="ECO:0000259" key="2">
    <source>
        <dbReference type="Pfam" id="PF03544"/>
    </source>
</evidence>
<feature type="compositionally biased region" description="Low complexity" evidence="1">
    <location>
        <begin position="1"/>
        <end position="13"/>
    </location>
</feature>
<dbReference type="Gene3D" id="3.30.1150.10">
    <property type="match status" value="1"/>
</dbReference>
<name>A0ABX0TRJ2_9SPHN</name>
<feature type="compositionally biased region" description="Polar residues" evidence="1">
    <location>
        <begin position="309"/>
        <end position="320"/>
    </location>
</feature>
<gene>
    <name evidence="3" type="ORF">FHS31_001757</name>
</gene>
<feature type="region of interest" description="Disordered" evidence="1">
    <location>
        <begin position="44"/>
        <end position="132"/>
    </location>
</feature>
<comment type="caution">
    <text evidence="3">The sequence shown here is derived from an EMBL/GenBank/DDBJ whole genome shotgun (WGS) entry which is preliminary data.</text>
</comment>
<dbReference type="SUPFAM" id="SSF74653">
    <property type="entry name" value="TolA/TonB C-terminal domain"/>
    <property type="match status" value="1"/>
</dbReference>
<dbReference type="RefSeq" id="WP_167072963.1">
    <property type="nucleotide sequence ID" value="NZ_JAAOZC010000003.1"/>
</dbReference>
<feature type="compositionally biased region" description="Low complexity" evidence="1">
    <location>
        <begin position="68"/>
        <end position="95"/>
    </location>
</feature>
<sequence>MCVSAQAAMAQYAPPAPPPQAEGGTDRLEQMLWDGAVRNNTPDAYQTYLRRYPQGPHSDQARYVLSRPPAASYPQQQAAPAYPQQAAPQQGYPQPQAMPPEPGAPPQAEGGAMPAEPGPPPAIEPPVAPPASPIPAAAPVPVAATPQSKGSPLFLCRPVFASGAAPYEQAGEAEIGAYLQALKVNSVAAYRAYLQAYPHGTFAPAVGELVATREGRAKAIAAANVPGPSQAHPRTPVVIGAADYPQGATGAGSATAIWEVAEDGCVQSCRIEKSSGSPALDAATCRILSARGGYEPARDAAGKPIRSIETGTFSWTPPAK</sequence>
<feature type="domain" description="TonB C-terminal" evidence="2">
    <location>
        <begin position="252"/>
        <end position="315"/>
    </location>
</feature>
<feature type="compositionally biased region" description="Low complexity" evidence="1">
    <location>
        <begin position="106"/>
        <end position="115"/>
    </location>
</feature>
<feature type="region of interest" description="Disordered" evidence="1">
    <location>
        <begin position="296"/>
        <end position="320"/>
    </location>
</feature>
<dbReference type="Pfam" id="PF03544">
    <property type="entry name" value="TonB_C"/>
    <property type="match status" value="1"/>
</dbReference>
<dbReference type="InterPro" id="IPR037682">
    <property type="entry name" value="TonB_C"/>
</dbReference>
<dbReference type="Proteomes" id="UP000727456">
    <property type="component" value="Unassembled WGS sequence"/>
</dbReference>
<protein>
    <recommendedName>
        <fullName evidence="2">TonB C-terminal domain-containing protein</fullName>
    </recommendedName>
</protein>
<feature type="compositionally biased region" description="Pro residues" evidence="1">
    <location>
        <begin position="116"/>
        <end position="132"/>
    </location>
</feature>
<reference evidence="3 4" key="1">
    <citation type="submission" date="2020-03" db="EMBL/GenBank/DDBJ databases">
        <title>Genomic Encyclopedia of Type Strains, Phase III (KMG-III): the genomes of soil and plant-associated and newly described type strains.</title>
        <authorList>
            <person name="Whitman W."/>
        </authorList>
    </citation>
    <scope>NUCLEOTIDE SEQUENCE [LARGE SCALE GENOMIC DNA]</scope>
    <source>
        <strain evidence="3 4">CECT 8804</strain>
    </source>
</reference>
<feature type="region of interest" description="Disordered" evidence="1">
    <location>
        <begin position="1"/>
        <end position="28"/>
    </location>
</feature>
<proteinExistence type="predicted"/>